<keyword evidence="4" id="KW-1185">Reference proteome</keyword>
<dbReference type="Proteomes" id="UP000290407">
    <property type="component" value="Unassembled WGS sequence"/>
</dbReference>
<reference evidence="3 4" key="1">
    <citation type="submission" date="2019-01" db="EMBL/GenBank/DDBJ databases">
        <title>Spirosoma flava sp. nov., a propanil-degrading bacterium isolated from herbicide-contaminated soil.</title>
        <authorList>
            <person name="Zhang L."/>
            <person name="Jiang J.-D."/>
        </authorList>
    </citation>
    <scope>NUCLEOTIDE SEQUENCE [LARGE SCALE GENOMIC DNA]</scope>
    <source>
        <strain evidence="3 4">TY50</strain>
    </source>
</reference>
<protein>
    <recommendedName>
        <fullName evidence="2">DUF5723 domain-containing protein</fullName>
    </recommendedName>
</protein>
<comment type="caution">
    <text evidence="3">The sequence shown here is derived from an EMBL/GenBank/DDBJ whole genome shotgun (WGS) entry which is preliminary data.</text>
</comment>
<evidence type="ECO:0000313" key="3">
    <source>
        <dbReference type="EMBL" id="RYC72220.1"/>
    </source>
</evidence>
<dbReference type="InterPro" id="IPR043781">
    <property type="entry name" value="DUF5723"/>
</dbReference>
<dbReference type="InterPro" id="IPR003367">
    <property type="entry name" value="Thrombospondin_3-like_rpt"/>
</dbReference>
<dbReference type="SUPFAM" id="SSF103647">
    <property type="entry name" value="TSP type-3 repeat"/>
    <property type="match status" value="2"/>
</dbReference>
<dbReference type="EMBL" id="SBLB01000001">
    <property type="protein sequence ID" value="RYC72220.1"/>
    <property type="molecule type" value="Genomic_DNA"/>
</dbReference>
<dbReference type="Gene3D" id="4.10.1080.10">
    <property type="entry name" value="TSP type-3 repeat"/>
    <property type="match status" value="1"/>
</dbReference>
<evidence type="ECO:0000313" key="4">
    <source>
        <dbReference type="Proteomes" id="UP000290407"/>
    </source>
</evidence>
<dbReference type="GO" id="GO:0007155">
    <property type="term" value="P:cell adhesion"/>
    <property type="evidence" value="ECO:0007669"/>
    <property type="project" value="InterPro"/>
</dbReference>
<name>A0A4Q2UWH6_9BACT</name>
<evidence type="ECO:0000259" key="2">
    <source>
        <dbReference type="Pfam" id="PF18990"/>
    </source>
</evidence>
<organism evidence="3 4">
    <name type="scientific">Spirosoma sordidisoli</name>
    <dbReference type="NCBI Taxonomy" id="2502893"/>
    <lineage>
        <taxon>Bacteria</taxon>
        <taxon>Pseudomonadati</taxon>
        <taxon>Bacteroidota</taxon>
        <taxon>Cytophagia</taxon>
        <taxon>Cytophagales</taxon>
        <taxon>Cytophagaceae</taxon>
        <taxon>Spirosoma</taxon>
    </lineage>
</organism>
<evidence type="ECO:0000256" key="1">
    <source>
        <dbReference type="ARBA" id="ARBA00022729"/>
    </source>
</evidence>
<keyword evidence="1" id="KW-0732">Signal</keyword>
<accession>A0A4Q2UWH6</accession>
<gene>
    <name evidence="3" type="ORF">EQG79_05925</name>
</gene>
<dbReference type="AlphaFoldDB" id="A0A4Q2UWH6"/>
<sequence length="434" mass="46521">MDGKPMADVTQTKYQFRLGLALLDIGSIRYKNASSWTVQPRTGTLQQAAVQPPKTPTEVRNAVAQSLGVLPEGSIGDLTHKLPQTFSVQADAQLGKGWFFGAAWWKPTTADAAAQHRAELITFGPRYESAGSEFSVTGNYWQPLGKFSVGTHVRVGLFTVGTDNLLGFFSDNGLSAHVFAGVALPIGARRPPDRDGDYVSNRRDRCPDLAGIWMFQGCPDTDRDGIQDKDDACPQDAGPAETKGCPDADKDGIFDKNDACPNEAGPARFNGCPDTDNDGIANNDDECPTVAGVPALGGCPDRDQDGLRDSQDACPTEAGLKELDGCALKALEPLPAANLSAAESALLDQLNRRWLLGPKKDDDAIGNLKTYLSANPKRVVVLEFSGSDQEPLVRVANLFKEELGTAFGDTKRFRFSVAVRSGTAAGLRVSFKDE</sequence>
<dbReference type="Pfam" id="PF18990">
    <property type="entry name" value="DUF5723"/>
    <property type="match status" value="1"/>
</dbReference>
<proteinExistence type="predicted"/>
<feature type="domain" description="DUF5723" evidence="2">
    <location>
        <begin position="15"/>
        <end position="163"/>
    </location>
</feature>
<dbReference type="GO" id="GO:0005509">
    <property type="term" value="F:calcium ion binding"/>
    <property type="evidence" value="ECO:0007669"/>
    <property type="project" value="InterPro"/>
</dbReference>
<dbReference type="Pfam" id="PF02412">
    <property type="entry name" value="TSP_3"/>
    <property type="match status" value="4"/>
</dbReference>
<dbReference type="InterPro" id="IPR028974">
    <property type="entry name" value="TSP_type-3_rpt"/>
</dbReference>